<keyword evidence="4 6" id="KW-0472">Membrane</keyword>
<dbReference type="PANTHER" id="PTHR42723:SF1">
    <property type="entry name" value="CHLOROPHYLL SYNTHASE, CHLOROPLASTIC"/>
    <property type="match status" value="1"/>
</dbReference>
<dbReference type="CDD" id="cd13966">
    <property type="entry name" value="PT_UbiA_4"/>
    <property type="match status" value="1"/>
</dbReference>
<evidence type="ECO:0000313" key="8">
    <source>
        <dbReference type="Proteomes" id="UP000216308"/>
    </source>
</evidence>
<evidence type="ECO:0000256" key="3">
    <source>
        <dbReference type="ARBA" id="ARBA00022989"/>
    </source>
</evidence>
<feature type="transmembrane region" description="Helical" evidence="6">
    <location>
        <begin position="184"/>
        <end position="206"/>
    </location>
</feature>
<dbReference type="InterPro" id="IPR050475">
    <property type="entry name" value="Prenyltransferase_related"/>
</dbReference>
<dbReference type="Gene3D" id="1.10.357.140">
    <property type="entry name" value="UbiA prenyltransferase"/>
    <property type="match status" value="1"/>
</dbReference>
<evidence type="ECO:0000256" key="4">
    <source>
        <dbReference type="ARBA" id="ARBA00023136"/>
    </source>
</evidence>
<name>A0A256ITG8_9EURY</name>
<dbReference type="InterPro" id="IPR044878">
    <property type="entry name" value="UbiA_sf"/>
</dbReference>
<evidence type="ECO:0000256" key="6">
    <source>
        <dbReference type="SAM" id="Phobius"/>
    </source>
</evidence>
<feature type="transmembrane region" description="Helical" evidence="6">
    <location>
        <begin position="71"/>
        <end position="91"/>
    </location>
</feature>
<feature type="compositionally biased region" description="Acidic residues" evidence="5">
    <location>
        <begin position="1"/>
        <end position="13"/>
    </location>
</feature>
<comment type="caution">
    <text evidence="7">The sequence shown here is derived from an EMBL/GenBank/DDBJ whole genome shotgun (WGS) entry which is preliminary data.</text>
</comment>
<gene>
    <name evidence="7" type="ORF">DJ70_00280</name>
</gene>
<evidence type="ECO:0000256" key="1">
    <source>
        <dbReference type="ARBA" id="ARBA00004651"/>
    </source>
</evidence>
<dbReference type="InterPro" id="IPR000537">
    <property type="entry name" value="UbiA_prenyltransferase"/>
</dbReference>
<feature type="transmembrane region" description="Helical" evidence="6">
    <location>
        <begin position="121"/>
        <end position="139"/>
    </location>
</feature>
<evidence type="ECO:0000256" key="2">
    <source>
        <dbReference type="ARBA" id="ARBA00022692"/>
    </source>
</evidence>
<comment type="subcellular location">
    <subcellularLocation>
        <location evidence="1">Cell membrane</location>
        <topology evidence="1">Multi-pass membrane protein</topology>
    </subcellularLocation>
</comment>
<dbReference type="AlphaFoldDB" id="A0A256ITG8"/>
<dbReference type="OrthoDB" id="305381at2157"/>
<dbReference type="GO" id="GO:0016765">
    <property type="term" value="F:transferase activity, transferring alkyl or aryl (other than methyl) groups"/>
    <property type="evidence" value="ECO:0007669"/>
    <property type="project" value="InterPro"/>
</dbReference>
<feature type="transmembrane region" description="Helical" evidence="6">
    <location>
        <begin position="264"/>
        <end position="282"/>
    </location>
</feature>
<evidence type="ECO:0000256" key="5">
    <source>
        <dbReference type="SAM" id="MobiDB-lite"/>
    </source>
</evidence>
<keyword evidence="8" id="KW-1185">Reference proteome</keyword>
<feature type="transmembrane region" description="Helical" evidence="6">
    <location>
        <begin position="288"/>
        <end position="309"/>
    </location>
</feature>
<organism evidence="7 8">
    <name type="scientific">Halorubrum halodurans</name>
    <dbReference type="NCBI Taxonomy" id="1383851"/>
    <lineage>
        <taxon>Archaea</taxon>
        <taxon>Methanobacteriati</taxon>
        <taxon>Methanobacteriota</taxon>
        <taxon>Stenosarchaea group</taxon>
        <taxon>Halobacteria</taxon>
        <taxon>Halobacteriales</taxon>
        <taxon>Haloferacaceae</taxon>
        <taxon>Halorubrum</taxon>
    </lineage>
</organism>
<proteinExistence type="predicted"/>
<dbReference type="Pfam" id="PF01040">
    <property type="entry name" value="UbiA"/>
    <property type="match status" value="1"/>
</dbReference>
<dbReference type="EMBL" id="NHPJ01000003">
    <property type="protein sequence ID" value="OYR59442.1"/>
    <property type="molecule type" value="Genomic_DNA"/>
</dbReference>
<dbReference type="RefSeq" id="WP_094528949.1">
    <property type="nucleotide sequence ID" value="NZ_NHPJ01000003.1"/>
</dbReference>
<keyword evidence="2 6" id="KW-0812">Transmembrane</keyword>
<accession>A0A256ITG8</accession>
<sequence length="316" mass="33344">MTGFDAADDEAGDDADRAGDGTSLDRAGNGAADLADHLRYLLVLSRPRFWLYLAGPVAVGVTYGIDGVAGLFTPTTVALAGYFLVPANVYLYGVNDLFDADVDEHNPKKDDREARWRGNRLALAAVVVSAVLGAGTFAITPRVAWPFLAGFLVLAAGYSAPPLRFKTTPFADSVSNGLYVLPGAAAYATVAGAAPPTAALAGAWLWTMGMHTFSAIPDIEPDREAGIRTTATLLGESRTYAYCLGCWAAAALSFTAVDARIGALLGVYPVFVAWVSVSAVPVDRAYWWFPALNTAVGTLLAMGGLWRVYPVWEVLG</sequence>
<evidence type="ECO:0000313" key="7">
    <source>
        <dbReference type="EMBL" id="OYR59442.1"/>
    </source>
</evidence>
<protein>
    <submittedName>
        <fullName evidence="7">Lycopene elongase</fullName>
    </submittedName>
</protein>
<dbReference type="Gene3D" id="1.20.120.1780">
    <property type="entry name" value="UbiA prenyltransferase"/>
    <property type="match status" value="1"/>
</dbReference>
<dbReference type="GO" id="GO:0005886">
    <property type="term" value="C:plasma membrane"/>
    <property type="evidence" value="ECO:0007669"/>
    <property type="project" value="UniProtKB-SubCell"/>
</dbReference>
<keyword evidence="3 6" id="KW-1133">Transmembrane helix</keyword>
<dbReference type="Proteomes" id="UP000216308">
    <property type="component" value="Unassembled WGS sequence"/>
</dbReference>
<dbReference type="NCBIfam" id="NF009516">
    <property type="entry name" value="PRK12875.1"/>
    <property type="match status" value="1"/>
</dbReference>
<dbReference type="PANTHER" id="PTHR42723">
    <property type="entry name" value="CHLOROPHYLL SYNTHASE"/>
    <property type="match status" value="1"/>
</dbReference>
<feature type="region of interest" description="Disordered" evidence="5">
    <location>
        <begin position="1"/>
        <end position="24"/>
    </location>
</feature>
<feature type="transmembrane region" description="Helical" evidence="6">
    <location>
        <begin position="145"/>
        <end position="163"/>
    </location>
</feature>
<feature type="transmembrane region" description="Helical" evidence="6">
    <location>
        <begin position="49"/>
        <end position="65"/>
    </location>
</feature>
<reference evidence="7 8" key="1">
    <citation type="journal article" date="2014" name="Front. Microbiol.">
        <title>Population and genomic analysis of the genus Halorubrum.</title>
        <authorList>
            <person name="Fullmer M.S."/>
            <person name="Soucy S.M."/>
            <person name="Swithers K.S."/>
            <person name="Makkay A.M."/>
            <person name="Wheeler R."/>
            <person name="Ventosa A."/>
            <person name="Gogarten J.P."/>
            <person name="Papke R.T."/>
        </authorList>
    </citation>
    <scope>NUCLEOTIDE SEQUENCE [LARGE SCALE GENOMIC DNA]</scope>
    <source>
        <strain evidence="7 8">Cb34</strain>
    </source>
</reference>